<dbReference type="OrthoDB" id="8956920at2759"/>
<name>A0A4Z2GMB3_9TELE</name>
<comment type="caution">
    <text evidence="2">The sequence shown here is derived from an EMBL/GenBank/DDBJ whole genome shotgun (WGS) entry which is preliminary data.</text>
</comment>
<protein>
    <submittedName>
        <fullName evidence="2">Uncharacterized protein</fullName>
    </submittedName>
</protein>
<dbReference type="AlphaFoldDB" id="A0A4Z2GMB3"/>
<accession>A0A4Z2GMB3</accession>
<feature type="chain" id="PRO_5021385345" evidence="1">
    <location>
        <begin position="28"/>
        <end position="257"/>
    </location>
</feature>
<feature type="signal peptide" evidence="1">
    <location>
        <begin position="1"/>
        <end position="27"/>
    </location>
</feature>
<sequence>MAYSESSGRKIELWFTLLVAASSFCHSARLTTLKALDELRGNSTLDKGQSEGIDVRHGRLLIGQNPKATKNFLDIDADHQKDMGWSEPSEPIRLQGWGDGFSRPNLKPGNAAVDRLLKMDPKVECTGDSMTLQVQDSTSSPGSLFFVDRGSLLSPLPLSKLPPSCGYSIRSTRGDLVLVAPYDGCFVALEEDCYVLLLRWLGLPVRMSCPLMRQSSPNPPMVACHAQGMVVKLGWTVSIDKIKVNCKCFFFLNYVLR</sequence>
<evidence type="ECO:0000256" key="1">
    <source>
        <dbReference type="SAM" id="SignalP"/>
    </source>
</evidence>
<reference evidence="2 3" key="1">
    <citation type="submission" date="2019-03" db="EMBL/GenBank/DDBJ databases">
        <title>First draft genome of Liparis tanakae, snailfish: a comprehensive survey of snailfish specific genes.</title>
        <authorList>
            <person name="Kim W."/>
            <person name="Song I."/>
            <person name="Jeong J.-H."/>
            <person name="Kim D."/>
            <person name="Kim S."/>
            <person name="Ryu S."/>
            <person name="Song J.Y."/>
            <person name="Lee S.K."/>
        </authorList>
    </citation>
    <scope>NUCLEOTIDE SEQUENCE [LARGE SCALE GENOMIC DNA]</scope>
    <source>
        <tissue evidence="2">Muscle</tissue>
    </source>
</reference>
<evidence type="ECO:0000313" key="3">
    <source>
        <dbReference type="Proteomes" id="UP000314294"/>
    </source>
</evidence>
<keyword evidence="3" id="KW-1185">Reference proteome</keyword>
<evidence type="ECO:0000313" key="2">
    <source>
        <dbReference type="EMBL" id="TNN54361.1"/>
    </source>
</evidence>
<organism evidence="2 3">
    <name type="scientific">Liparis tanakae</name>
    <name type="common">Tanaka's snailfish</name>
    <dbReference type="NCBI Taxonomy" id="230148"/>
    <lineage>
        <taxon>Eukaryota</taxon>
        <taxon>Metazoa</taxon>
        <taxon>Chordata</taxon>
        <taxon>Craniata</taxon>
        <taxon>Vertebrata</taxon>
        <taxon>Euteleostomi</taxon>
        <taxon>Actinopterygii</taxon>
        <taxon>Neopterygii</taxon>
        <taxon>Teleostei</taxon>
        <taxon>Neoteleostei</taxon>
        <taxon>Acanthomorphata</taxon>
        <taxon>Eupercaria</taxon>
        <taxon>Perciformes</taxon>
        <taxon>Cottioidei</taxon>
        <taxon>Cottales</taxon>
        <taxon>Liparidae</taxon>
        <taxon>Liparis</taxon>
    </lineage>
</organism>
<dbReference type="EMBL" id="SRLO01000487">
    <property type="protein sequence ID" value="TNN54361.1"/>
    <property type="molecule type" value="Genomic_DNA"/>
</dbReference>
<gene>
    <name evidence="2" type="ORF">EYF80_035441</name>
</gene>
<keyword evidence="1" id="KW-0732">Signal</keyword>
<proteinExistence type="predicted"/>
<dbReference type="Proteomes" id="UP000314294">
    <property type="component" value="Unassembled WGS sequence"/>
</dbReference>